<dbReference type="Gene3D" id="1.10.10.10">
    <property type="entry name" value="Winged helix-like DNA-binding domain superfamily/Winged helix DNA-binding domain"/>
    <property type="match status" value="1"/>
</dbReference>
<keyword evidence="2" id="KW-0238">DNA-binding</keyword>
<keyword evidence="3" id="KW-0804">Transcription</keyword>
<dbReference type="PANTHER" id="PTHR44846:SF17">
    <property type="entry name" value="GNTR-FAMILY TRANSCRIPTIONAL REGULATOR"/>
    <property type="match status" value="1"/>
</dbReference>
<dbReference type="EMBL" id="CP022753">
    <property type="protein sequence ID" value="ASU82296.1"/>
    <property type="molecule type" value="Genomic_DNA"/>
</dbReference>
<dbReference type="AlphaFoldDB" id="A0A223S2E3"/>
<dbReference type="InterPro" id="IPR011663">
    <property type="entry name" value="UTRA"/>
</dbReference>
<keyword evidence="1" id="KW-0805">Transcription regulation</keyword>
<dbReference type="SUPFAM" id="SSF64288">
    <property type="entry name" value="Chorismate lyase-like"/>
    <property type="match status" value="1"/>
</dbReference>
<dbReference type="GO" id="GO:0045892">
    <property type="term" value="P:negative regulation of DNA-templated transcription"/>
    <property type="evidence" value="ECO:0007669"/>
    <property type="project" value="TreeGrafter"/>
</dbReference>
<dbReference type="KEGG" id="ngv:CDO52_05410"/>
<dbReference type="RefSeq" id="WP_017620221.1">
    <property type="nucleotide sequence ID" value="NZ_ANBG01000303.1"/>
</dbReference>
<keyword evidence="6" id="KW-1185">Reference proteome</keyword>
<reference evidence="5 6" key="1">
    <citation type="submission" date="2017-08" db="EMBL/GenBank/DDBJ databases">
        <title>The complete genome sequence of Nocardiopsis gilva YIM 90087.</title>
        <authorList>
            <person name="Yin M."/>
            <person name="Tang S."/>
        </authorList>
    </citation>
    <scope>NUCLEOTIDE SEQUENCE [LARGE SCALE GENOMIC DNA]</scope>
    <source>
        <strain evidence="5 6">YIM 90087</strain>
    </source>
</reference>
<evidence type="ECO:0000313" key="6">
    <source>
        <dbReference type="Proteomes" id="UP000215005"/>
    </source>
</evidence>
<dbReference type="PROSITE" id="PS50949">
    <property type="entry name" value="HTH_GNTR"/>
    <property type="match status" value="1"/>
</dbReference>
<proteinExistence type="predicted"/>
<accession>A0A223S2E3</accession>
<dbReference type="InterPro" id="IPR028978">
    <property type="entry name" value="Chorismate_lyase_/UTRA_dom_sf"/>
</dbReference>
<dbReference type="InterPro" id="IPR036390">
    <property type="entry name" value="WH_DNA-bd_sf"/>
</dbReference>
<dbReference type="CDD" id="cd07377">
    <property type="entry name" value="WHTH_GntR"/>
    <property type="match status" value="1"/>
</dbReference>
<organism evidence="5 6">
    <name type="scientific">Nocardiopsis gilva YIM 90087</name>
    <dbReference type="NCBI Taxonomy" id="1235441"/>
    <lineage>
        <taxon>Bacteria</taxon>
        <taxon>Bacillati</taxon>
        <taxon>Actinomycetota</taxon>
        <taxon>Actinomycetes</taxon>
        <taxon>Streptosporangiales</taxon>
        <taxon>Nocardiopsidaceae</taxon>
        <taxon>Nocardiopsis</taxon>
    </lineage>
</organism>
<dbReference type="OrthoDB" id="8584262at2"/>
<evidence type="ECO:0000256" key="3">
    <source>
        <dbReference type="ARBA" id="ARBA00023163"/>
    </source>
</evidence>
<dbReference type="InterPro" id="IPR036388">
    <property type="entry name" value="WH-like_DNA-bd_sf"/>
</dbReference>
<dbReference type="InterPro" id="IPR000524">
    <property type="entry name" value="Tscrpt_reg_HTH_GntR"/>
</dbReference>
<dbReference type="Pfam" id="PF00392">
    <property type="entry name" value="GntR"/>
    <property type="match status" value="1"/>
</dbReference>
<protein>
    <submittedName>
        <fullName evidence="5">GntR family transcriptional regulator</fullName>
    </submittedName>
</protein>
<feature type="domain" description="HTH gntR-type" evidence="4">
    <location>
        <begin position="16"/>
        <end position="84"/>
    </location>
</feature>
<dbReference type="SMART" id="SM00345">
    <property type="entry name" value="HTH_GNTR"/>
    <property type="match status" value="1"/>
</dbReference>
<name>A0A223S2E3_9ACTN</name>
<dbReference type="PRINTS" id="PR00035">
    <property type="entry name" value="HTHGNTR"/>
</dbReference>
<dbReference type="Pfam" id="PF07702">
    <property type="entry name" value="UTRA"/>
    <property type="match status" value="1"/>
</dbReference>
<evidence type="ECO:0000313" key="5">
    <source>
        <dbReference type="EMBL" id="ASU82296.1"/>
    </source>
</evidence>
<dbReference type="Proteomes" id="UP000215005">
    <property type="component" value="Chromosome"/>
</dbReference>
<dbReference type="InterPro" id="IPR050679">
    <property type="entry name" value="Bact_HTH_transcr_reg"/>
</dbReference>
<dbReference type="SMART" id="SM00866">
    <property type="entry name" value="UTRA"/>
    <property type="match status" value="1"/>
</dbReference>
<dbReference type="SUPFAM" id="SSF46785">
    <property type="entry name" value="Winged helix' DNA-binding domain"/>
    <property type="match status" value="1"/>
</dbReference>
<dbReference type="Gene3D" id="3.40.1410.10">
    <property type="entry name" value="Chorismate lyase-like"/>
    <property type="match status" value="1"/>
</dbReference>
<sequence length="246" mass="27027">MSESPLSIPLDRSSPVPLYFQVAQELERRIQAGEMPAGTRLENEVVLAGRLGLSRPTLRRAIEYLVDRGLLVRKRGVGTQVVTPRVRRPVELSSLYDDLSQAGQRPRTEVLDLSVGPAPDAVAANLEVAPGTEVYLLERLRYAGDEPLALMHNYLTLDRVELTREKLAETGLYQLLRASGITLKMASQSIGARGATAAEARILGESRGAPLLTMDRTAYDDIGRVVEVGSHVYRATRYSFELTLTA</sequence>
<evidence type="ECO:0000259" key="4">
    <source>
        <dbReference type="PROSITE" id="PS50949"/>
    </source>
</evidence>
<dbReference type="PANTHER" id="PTHR44846">
    <property type="entry name" value="MANNOSYL-D-GLYCERATE TRANSPORT/METABOLISM SYSTEM REPRESSOR MNGR-RELATED"/>
    <property type="match status" value="1"/>
</dbReference>
<gene>
    <name evidence="5" type="ORF">CDO52_05410</name>
</gene>
<dbReference type="GO" id="GO:0003677">
    <property type="term" value="F:DNA binding"/>
    <property type="evidence" value="ECO:0007669"/>
    <property type="project" value="UniProtKB-KW"/>
</dbReference>
<evidence type="ECO:0000256" key="1">
    <source>
        <dbReference type="ARBA" id="ARBA00023015"/>
    </source>
</evidence>
<evidence type="ECO:0000256" key="2">
    <source>
        <dbReference type="ARBA" id="ARBA00023125"/>
    </source>
</evidence>
<dbReference type="GO" id="GO:0003700">
    <property type="term" value="F:DNA-binding transcription factor activity"/>
    <property type="evidence" value="ECO:0007669"/>
    <property type="project" value="InterPro"/>
</dbReference>